<dbReference type="EMBL" id="JAPDFW010000063">
    <property type="protein sequence ID" value="KAJ5075972.1"/>
    <property type="molecule type" value="Genomic_DNA"/>
</dbReference>
<comment type="caution">
    <text evidence="3">The sequence shown here is derived from an EMBL/GenBank/DDBJ whole genome shotgun (WGS) entry which is preliminary data.</text>
</comment>
<proteinExistence type="predicted"/>
<feature type="domain" description="BRCT" evidence="2">
    <location>
        <begin position="58"/>
        <end position="180"/>
    </location>
</feature>
<dbReference type="InterPro" id="IPR036420">
    <property type="entry name" value="BRCT_dom_sf"/>
</dbReference>
<sequence>MNSRKRKSNSNSNSNPKKEKENKKERILPNKKIEKKIIQEKKRRQIRKEPENKQNQNQKQKLLSNYSFLVFPEFEQKQEKEEFKQQKQTLILLRRVHSKLINVYGGSAYSLNDFKMKTNFQNSFVLILDQNFDQVKNSSCQNFLDHLNFFNEKNIPIIESKWVNDCIQEKKLICWKKYQIFF</sequence>
<dbReference type="SUPFAM" id="SSF52113">
    <property type="entry name" value="BRCT domain"/>
    <property type="match status" value="1"/>
</dbReference>
<dbReference type="InterPro" id="IPR001357">
    <property type="entry name" value="BRCT_dom"/>
</dbReference>
<feature type="compositionally biased region" description="Basic and acidic residues" evidence="1">
    <location>
        <begin position="16"/>
        <end position="40"/>
    </location>
</feature>
<dbReference type="Proteomes" id="UP001149090">
    <property type="component" value="Unassembled WGS sequence"/>
</dbReference>
<name>A0A9Q0RDB5_ANAIG</name>
<accession>A0A9Q0RDB5</accession>
<organism evidence="3 4">
    <name type="scientific">Anaeramoeba ignava</name>
    <name type="common">Anaerobic marine amoeba</name>
    <dbReference type="NCBI Taxonomy" id="1746090"/>
    <lineage>
        <taxon>Eukaryota</taxon>
        <taxon>Metamonada</taxon>
        <taxon>Anaeramoebidae</taxon>
        <taxon>Anaeramoeba</taxon>
    </lineage>
</organism>
<evidence type="ECO:0000256" key="1">
    <source>
        <dbReference type="SAM" id="MobiDB-lite"/>
    </source>
</evidence>
<evidence type="ECO:0000313" key="3">
    <source>
        <dbReference type="EMBL" id="KAJ5075972.1"/>
    </source>
</evidence>
<protein>
    <submittedName>
        <fullName evidence="3">Tumor suppressor p53-binding protein</fullName>
    </submittedName>
</protein>
<dbReference type="PROSITE" id="PS50172">
    <property type="entry name" value="BRCT"/>
    <property type="match status" value="1"/>
</dbReference>
<dbReference type="Gene3D" id="3.40.50.10190">
    <property type="entry name" value="BRCT domain"/>
    <property type="match status" value="1"/>
</dbReference>
<evidence type="ECO:0000259" key="2">
    <source>
        <dbReference type="PROSITE" id="PS50172"/>
    </source>
</evidence>
<dbReference type="AlphaFoldDB" id="A0A9Q0RDB5"/>
<reference evidence="3" key="1">
    <citation type="submission" date="2022-10" db="EMBL/GenBank/DDBJ databases">
        <title>Novel sulphate-reducing endosymbionts in the free-living metamonad Anaeramoeba.</title>
        <authorList>
            <person name="Jerlstrom-Hultqvist J."/>
            <person name="Cepicka I."/>
            <person name="Gallot-Lavallee L."/>
            <person name="Salas-Leiva D."/>
            <person name="Curtis B.A."/>
            <person name="Zahonova K."/>
            <person name="Pipaliya S."/>
            <person name="Dacks J."/>
            <person name="Roger A.J."/>
        </authorList>
    </citation>
    <scope>NUCLEOTIDE SEQUENCE</scope>
    <source>
        <strain evidence="3">BMAN</strain>
    </source>
</reference>
<keyword evidence="4" id="KW-1185">Reference proteome</keyword>
<feature type="region of interest" description="Disordered" evidence="1">
    <location>
        <begin position="1"/>
        <end position="59"/>
    </location>
</feature>
<evidence type="ECO:0000313" key="4">
    <source>
        <dbReference type="Proteomes" id="UP001149090"/>
    </source>
</evidence>
<gene>
    <name evidence="3" type="ORF">M0811_06834</name>
</gene>